<dbReference type="EMBL" id="KK198760">
    <property type="protein sequence ID" value="KCW60263.1"/>
    <property type="molecule type" value="Genomic_DNA"/>
</dbReference>
<keyword evidence="1" id="KW-0472">Membrane</keyword>
<dbReference type="SUPFAM" id="SSF51905">
    <property type="entry name" value="FAD/NAD(P)-binding domain"/>
    <property type="match status" value="1"/>
</dbReference>
<dbReference type="Gene3D" id="3.50.50.60">
    <property type="entry name" value="FAD/NAD(P)-binding domain"/>
    <property type="match status" value="1"/>
</dbReference>
<dbReference type="Gramene" id="KCW60263">
    <property type="protein sequence ID" value="KCW60263"/>
    <property type="gene ID" value="EUGRSUZ_H02972"/>
</dbReference>
<evidence type="ECO:0008006" key="3">
    <source>
        <dbReference type="Google" id="ProtNLM"/>
    </source>
</evidence>
<gene>
    <name evidence="2" type="ORF">EUGRSUZ_H02972</name>
</gene>
<evidence type="ECO:0000313" key="2">
    <source>
        <dbReference type="EMBL" id="KCW60263.1"/>
    </source>
</evidence>
<accession>A0A059B2A5</accession>
<dbReference type="InParanoid" id="A0A059B2A5"/>
<proteinExistence type="predicted"/>
<dbReference type="eggNOG" id="ENOG502QSMW">
    <property type="taxonomic scope" value="Eukaryota"/>
</dbReference>
<keyword evidence="1" id="KW-1133">Transmembrane helix</keyword>
<keyword evidence="1" id="KW-0812">Transmembrane</keyword>
<dbReference type="AlphaFoldDB" id="A0A059B2A5"/>
<protein>
    <recommendedName>
        <fullName evidence="3">Amine oxidase domain-containing protein</fullName>
    </recommendedName>
</protein>
<feature type="transmembrane region" description="Helical" evidence="1">
    <location>
        <begin position="70"/>
        <end position="87"/>
    </location>
</feature>
<dbReference type="OMA" id="ILVCSEY"/>
<dbReference type="InterPro" id="IPR036188">
    <property type="entry name" value="FAD/NAD-bd_sf"/>
</dbReference>
<dbReference type="PRINTS" id="PR00419">
    <property type="entry name" value="ADXRDTASE"/>
</dbReference>
<evidence type="ECO:0000256" key="1">
    <source>
        <dbReference type="SAM" id="Phobius"/>
    </source>
</evidence>
<reference evidence="2" key="1">
    <citation type="submission" date="2013-07" db="EMBL/GenBank/DDBJ databases">
        <title>The genome of Eucalyptus grandis.</title>
        <authorList>
            <person name="Schmutz J."/>
            <person name="Hayes R."/>
            <person name="Myburg A."/>
            <person name="Tuskan G."/>
            <person name="Grattapaglia D."/>
            <person name="Rokhsar D.S."/>
        </authorList>
    </citation>
    <scope>NUCLEOTIDE SEQUENCE</scope>
    <source>
        <tissue evidence="2">Leaf extractions</tissue>
    </source>
</reference>
<name>A0A059B2A5_EUCGR</name>
<dbReference type="PANTHER" id="PTHR42923:SF17">
    <property type="entry name" value="AMINE OXIDASE DOMAIN-CONTAINING PROTEIN"/>
    <property type="match status" value="1"/>
</dbReference>
<dbReference type="Pfam" id="PF13450">
    <property type="entry name" value="NAD_binding_8"/>
    <property type="match status" value="1"/>
</dbReference>
<sequence length="88" mass="9372">MKVGVIGGGVSGLVAAYEAARGGAKVVVYEKEDYLGGHAKTVSFNGVDLDLGFMVFNRVSLQLSVSVDLFFFYILPTIISTAFSSILF</sequence>
<dbReference type="InterPro" id="IPR050464">
    <property type="entry name" value="Zeta_carotene_desat/Oxidored"/>
</dbReference>
<dbReference type="PANTHER" id="PTHR42923">
    <property type="entry name" value="PROTOPORPHYRINOGEN OXIDASE"/>
    <property type="match status" value="1"/>
</dbReference>
<organism evidence="2">
    <name type="scientific">Eucalyptus grandis</name>
    <name type="common">Flooded gum</name>
    <dbReference type="NCBI Taxonomy" id="71139"/>
    <lineage>
        <taxon>Eukaryota</taxon>
        <taxon>Viridiplantae</taxon>
        <taxon>Streptophyta</taxon>
        <taxon>Embryophyta</taxon>
        <taxon>Tracheophyta</taxon>
        <taxon>Spermatophyta</taxon>
        <taxon>Magnoliopsida</taxon>
        <taxon>eudicotyledons</taxon>
        <taxon>Gunneridae</taxon>
        <taxon>Pentapetalae</taxon>
        <taxon>rosids</taxon>
        <taxon>malvids</taxon>
        <taxon>Myrtales</taxon>
        <taxon>Myrtaceae</taxon>
        <taxon>Myrtoideae</taxon>
        <taxon>Eucalypteae</taxon>
        <taxon>Eucalyptus</taxon>
    </lineage>
</organism>